<accession>A0ABW6A4P9</accession>
<evidence type="ECO:0000313" key="1">
    <source>
        <dbReference type="EMBL" id="MFD2919856.1"/>
    </source>
</evidence>
<sequence length="500" mass="56401">MKYIKFYIITMLASGILYSCHKDLGNYDYTPINEITIAGFKDTTVLLGDPFKLTPNIIGTIDKSGDTTKYTYKWTAIGPSSLLIADRVKELGTGYTLNLPRVSLPAAPWTVYLFVTDKATGVTWKNSFLLTVSTSVFEGYLLLTDVNGKARLDMLSYRNGGFVLMKDAPAQVGSALPAQGKPIQVVSYSYEPATWGIYLLTETQTTRIHPDNFSWQFTYNIAYEMSGGAVPANFKAKFLKGGTSSSLNTAWMVGEDDNLYYYLRFNQIRMGVPVNIEAGEANPFPVAPYMATSNTSGAIMFDKNKKRFMKLDNSATRATRMNNGTLFDHNNVKGDLRFMENLYQSNNIYAVLHYPDSVNKIYIARFALSGAQSYYAPVLAPGVEQADFYTFHPDLPYLFYNIGSKVYEYDLSLKTSKLMIDFGTKKITCMKFHEFIFRGSRPNYGQWYDKLMVAVENPEKPVGENGELHLYTVPPVNGDLTLYQSYNGFGRVKDFTYRER</sequence>
<dbReference type="EMBL" id="JBHUOZ010000002">
    <property type="protein sequence ID" value="MFD2919856.1"/>
    <property type="molecule type" value="Genomic_DNA"/>
</dbReference>
<proteinExistence type="predicted"/>
<comment type="caution">
    <text evidence="1">The sequence shown here is derived from an EMBL/GenBank/DDBJ whole genome shotgun (WGS) entry which is preliminary data.</text>
</comment>
<keyword evidence="2" id="KW-1185">Reference proteome</keyword>
<protein>
    <submittedName>
        <fullName evidence="1">PKD-like family lipoprotein</fullName>
    </submittedName>
</protein>
<dbReference type="InterPro" id="IPR032183">
    <property type="entry name" value="PKD-like"/>
</dbReference>
<reference evidence="2" key="1">
    <citation type="journal article" date="2019" name="Int. J. Syst. Evol. Microbiol.">
        <title>The Global Catalogue of Microorganisms (GCM) 10K type strain sequencing project: providing services to taxonomists for standard genome sequencing and annotation.</title>
        <authorList>
            <consortium name="The Broad Institute Genomics Platform"/>
            <consortium name="The Broad Institute Genome Sequencing Center for Infectious Disease"/>
            <person name="Wu L."/>
            <person name="Ma J."/>
        </authorList>
    </citation>
    <scope>NUCLEOTIDE SEQUENCE [LARGE SCALE GENOMIC DNA]</scope>
    <source>
        <strain evidence="2">KCTC 23299</strain>
    </source>
</reference>
<dbReference type="RefSeq" id="WP_386097500.1">
    <property type="nucleotide sequence ID" value="NZ_JBHUOZ010000002.1"/>
</dbReference>
<organism evidence="1 2">
    <name type="scientific">Terrimonas rubra</name>
    <dbReference type="NCBI Taxonomy" id="1035890"/>
    <lineage>
        <taxon>Bacteria</taxon>
        <taxon>Pseudomonadati</taxon>
        <taxon>Bacteroidota</taxon>
        <taxon>Chitinophagia</taxon>
        <taxon>Chitinophagales</taxon>
        <taxon>Chitinophagaceae</taxon>
        <taxon>Terrimonas</taxon>
    </lineage>
</organism>
<name>A0ABW6A4P9_9BACT</name>
<dbReference type="Pfam" id="PF16407">
    <property type="entry name" value="PKD_2"/>
    <property type="match status" value="1"/>
</dbReference>
<gene>
    <name evidence="1" type="ORF">ACFS6H_09075</name>
</gene>
<dbReference type="PROSITE" id="PS51257">
    <property type="entry name" value="PROKAR_LIPOPROTEIN"/>
    <property type="match status" value="1"/>
</dbReference>
<dbReference type="Proteomes" id="UP001597511">
    <property type="component" value="Unassembled WGS sequence"/>
</dbReference>
<evidence type="ECO:0000313" key="2">
    <source>
        <dbReference type="Proteomes" id="UP001597511"/>
    </source>
</evidence>